<dbReference type="Gene3D" id="3.10.450.170">
    <property type="entry name" value="type vi secretion system effector-immunity co pseudomonas protegens"/>
    <property type="match status" value="1"/>
</dbReference>
<evidence type="ECO:0000313" key="3">
    <source>
        <dbReference type="Proteomes" id="UP000192761"/>
    </source>
</evidence>
<dbReference type="Pfam" id="PF21576">
    <property type="entry name" value="T6SS_Tgi2PP"/>
    <property type="match status" value="1"/>
</dbReference>
<protein>
    <submittedName>
        <fullName evidence="2">Uncharacterized protein</fullName>
    </submittedName>
</protein>
<dbReference type="AlphaFoldDB" id="A0A1W1XVX3"/>
<evidence type="ECO:0000256" key="1">
    <source>
        <dbReference type="SAM" id="SignalP"/>
    </source>
</evidence>
<evidence type="ECO:0000313" key="2">
    <source>
        <dbReference type="EMBL" id="SMC28083.1"/>
    </source>
</evidence>
<dbReference type="InterPro" id="IPR049066">
    <property type="entry name" value="T6SS_Tgi2PP"/>
</dbReference>
<sequence length="146" mass="15727">MPRMKWLVLAALLLANLAAAAGIRVPPLFTPAQVAASGLTEAQAEQLALLAARHDGFKLGKHGMFIEKNAAPVEGVYSFTLQYDSTQALATQVLGWYLVSRSTGNVIEGHKCTRFDFAGLRKIQTGISQRTGKQIGDESGLLDRLC</sequence>
<feature type="signal peptide" evidence="1">
    <location>
        <begin position="1"/>
        <end position="20"/>
    </location>
</feature>
<gene>
    <name evidence="2" type="ORF">SAMN02745857_03108</name>
</gene>
<dbReference type="EMBL" id="FWXD01000020">
    <property type="protein sequence ID" value="SMC28083.1"/>
    <property type="molecule type" value="Genomic_DNA"/>
</dbReference>
<accession>A0A1W1XVX3</accession>
<keyword evidence="1" id="KW-0732">Signal</keyword>
<dbReference type="Proteomes" id="UP000192761">
    <property type="component" value="Unassembled WGS sequence"/>
</dbReference>
<reference evidence="2 3" key="1">
    <citation type="submission" date="2017-04" db="EMBL/GenBank/DDBJ databases">
        <authorList>
            <person name="Afonso C.L."/>
            <person name="Miller P.J."/>
            <person name="Scott M.A."/>
            <person name="Spackman E."/>
            <person name="Goraichik I."/>
            <person name="Dimitrov K.M."/>
            <person name="Suarez D.L."/>
            <person name="Swayne D.E."/>
        </authorList>
    </citation>
    <scope>NUCLEOTIDE SEQUENCE [LARGE SCALE GENOMIC DNA]</scope>
    <source>
        <strain evidence="2 3">DSM 23236</strain>
    </source>
</reference>
<keyword evidence="3" id="KW-1185">Reference proteome</keyword>
<name>A0A1W1XVX3_9NEIS</name>
<proteinExistence type="predicted"/>
<feature type="chain" id="PRO_5013048751" evidence="1">
    <location>
        <begin position="21"/>
        <end position="146"/>
    </location>
</feature>
<organism evidence="2 3">
    <name type="scientific">Andreprevotia lacus DSM 23236</name>
    <dbReference type="NCBI Taxonomy" id="1121001"/>
    <lineage>
        <taxon>Bacteria</taxon>
        <taxon>Pseudomonadati</taxon>
        <taxon>Pseudomonadota</taxon>
        <taxon>Betaproteobacteria</taxon>
        <taxon>Neisseriales</taxon>
        <taxon>Chitinibacteraceae</taxon>
        <taxon>Andreprevotia</taxon>
    </lineage>
</organism>
<dbReference type="RefSeq" id="WP_139798891.1">
    <property type="nucleotide sequence ID" value="NZ_FWXD01000020.1"/>
</dbReference>